<dbReference type="EMBL" id="JANJOU010000029">
    <property type="protein sequence ID" value="MCR0985101.1"/>
    <property type="molecule type" value="Genomic_DNA"/>
</dbReference>
<dbReference type="RefSeq" id="WP_257718754.1">
    <property type="nucleotide sequence ID" value="NZ_JANJOU010000029.1"/>
</dbReference>
<evidence type="ECO:0000313" key="2">
    <source>
        <dbReference type="EMBL" id="MCR0985101.1"/>
    </source>
</evidence>
<keyword evidence="3" id="KW-1185">Reference proteome</keyword>
<dbReference type="InterPro" id="IPR050445">
    <property type="entry name" value="Bact_polysacc_biosynth/exp"/>
</dbReference>
<dbReference type="SUPFAM" id="SSF52540">
    <property type="entry name" value="P-loop containing nucleoside triphosphate hydrolases"/>
    <property type="match status" value="1"/>
</dbReference>
<dbReference type="PANTHER" id="PTHR32309:SF31">
    <property type="entry name" value="CAPSULAR EXOPOLYSACCHARIDE FAMILY"/>
    <property type="match status" value="1"/>
</dbReference>
<comment type="caution">
    <text evidence="2">The sequence shown here is derived from an EMBL/GenBank/DDBJ whole genome shotgun (WGS) entry which is preliminary data.</text>
</comment>
<sequence length="312" mass="31599">MSPAATARTHLIERAAELLGDPGAPQEWRPVLPDVPRAADSAPEASAPEAPAKAEAAAPPPPIAVETLRAAGLVAPDRPERSRVAEEIAVIQHQMLRTVQDGPRAGTAQGRIVVVTSALPGEGKSFAALNLAAAAAGGAAGVVLVDVDGREGGCSQALGTAGRPGLRQIASTPSLRPATLPLRTAIDRLSFLPYGTAPGGADEGAEKGGRGDLPSGAAIASAILRLAAALPQHVIVLDTPPSLSTSEASTLASIAGQVILVVDAERTQRNEVEAALDMLDACPVLQLLLNRVRFSANDTFGAHGDYGAPNAG</sequence>
<protein>
    <submittedName>
        <fullName evidence="2">Uncharacterized protein</fullName>
    </submittedName>
</protein>
<evidence type="ECO:0000256" key="1">
    <source>
        <dbReference type="SAM" id="MobiDB-lite"/>
    </source>
</evidence>
<name>A0ABT1XAF8_9PROT</name>
<feature type="compositionally biased region" description="Low complexity" evidence="1">
    <location>
        <begin position="36"/>
        <end position="57"/>
    </location>
</feature>
<dbReference type="Proteomes" id="UP001524642">
    <property type="component" value="Unassembled WGS sequence"/>
</dbReference>
<proteinExistence type="predicted"/>
<feature type="region of interest" description="Disordered" evidence="1">
    <location>
        <begin position="17"/>
        <end position="60"/>
    </location>
</feature>
<accession>A0ABT1XAF8</accession>
<evidence type="ECO:0000313" key="3">
    <source>
        <dbReference type="Proteomes" id="UP001524642"/>
    </source>
</evidence>
<organism evidence="2 3">
    <name type="scientific">Roseomonas populi</name>
    <dbReference type="NCBI Taxonomy" id="3121582"/>
    <lineage>
        <taxon>Bacteria</taxon>
        <taxon>Pseudomonadati</taxon>
        <taxon>Pseudomonadota</taxon>
        <taxon>Alphaproteobacteria</taxon>
        <taxon>Acetobacterales</taxon>
        <taxon>Roseomonadaceae</taxon>
        <taxon>Roseomonas</taxon>
    </lineage>
</organism>
<dbReference type="PANTHER" id="PTHR32309">
    <property type="entry name" value="TYROSINE-PROTEIN KINASE"/>
    <property type="match status" value="1"/>
</dbReference>
<reference evidence="2 3" key="1">
    <citation type="submission" date="2022-06" db="EMBL/GenBank/DDBJ databases">
        <title>Roseomonas CN29.</title>
        <authorList>
            <person name="Cheng Y."/>
            <person name="He X."/>
        </authorList>
    </citation>
    <scope>NUCLEOTIDE SEQUENCE [LARGE SCALE GENOMIC DNA]</scope>
    <source>
        <strain evidence="2 3">CN29</strain>
    </source>
</reference>
<dbReference type="Gene3D" id="3.40.50.300">
    <property type="entry name" value="P-loop containing nucleotide triphosphate hydrolases"/>
    <property type="match status" value="1"/>
</dbReference>
<dbReference type="InterPro" id="IPR027417">
    <property type="entry name" value="P-loop_NTPase"/>
</dbReference>
<gene>
    <name evidence="2" type="ORF">NRP21_23910</name>
</gene>